<proteinExistence type="predicted"/>
<evidence type="ECO:0000313" key="1">
    <source>
        <dbReference type="EMBL" id="EJP22314.1"/>
    </source>
</evidence>
<accession>J4TGN4</accession>
<comment type="caution">
    <text evidence="1">The sequence shown here is derived from an EMBL/GenBank/DDBJ whole genome shotgun (WGS) entry which is preliminary data.</text>
</comment>
<protein>
    <submittedName>
        <fullName evidence="1">Uncharacterized protein</fullName>
    </submittedName>
</protein>
<gene>
    <name evidence="1" type="ORF">HMPREF1125_1736</name>
</gene>
<dbReference type="Proteomes" id="UP000006745">
    <property type="component" value="Unassembled WGS sequence"/>
</dbReference>
<evidence type="ECO:0000313" key="2">
    <source>
        <dbReference type="Proteomes" id="UP000006745"/>
    </source>
</evidence>
<name>J4TGN4_STROR</name>
<dbReference type="AlphaFoldDB" id="J4TGN4"/>
<sequence length="40" mass="4469">MAFVQADSAHKSVQATKRILNRSQFPFSTLVLNKTSDLFA</sequence>
<organism evidence="1 2">
    <name type="scientific">Streptococcus oralis SK304</name>
    <dbReference type="NCBI Taxonomy" id="1161421"/>
    <lineage>
        <taxon>Bacteria</taxon>
        <taxon>Bacillati</taxon>
        <taxon>Bacillota</taxon>
        <taxon>Bacilli</taxon>
        <taxon>Lactobacillales</taxon>
        <taxon>Streptococcaceae</taxon>
        <taxon>Streptococcus</taxon>
    </lineage>
</organism>
<reference evidence="1 2" key="1">
    <citation type="submission" date="2012-07" db="EMBL/GenBank/DDBJ databases">
        <authorList>
            <person name="Durkin A.S."/>
            <person name="McCorrison J."/>
            <person name="Torralba M."/>
            <person name="Gillis M."/>
            <person name="Methe B."/>
            <person name="Sutton G."/>
            <person name="Nelson K.E."/>
        </authorList>
    </citation>
    <scope>NUCLEOTIDE SEQUENCE [LARGE SCALE GENOMIC DNA]</scope>
    <source>
        <strain evidence="1 2">SK304</strain>
    </source>
</reference>
<dbReference type="EMBL" id="ALJN01000009">
    <property type="protein sequence ID" value="EJP22314.1"/>
    <property type="molecule type" value="Genomic_DNA"/>
</dbReference>